<dbReference type="InterPro" id="IPR002048">
    <property type="entry name" value="EF_hand_dom"/>
</dbReference>
<dbReference type="SUPFAM" id="SSF47473">
    <property type="entry name" value="EF-hand"/>
    <property type="match status" value="1"/>
</dbReference>
<accession>A0A813EXP9</accession>
<organism evidence="2 3">
    <name type="scientific">Polarella glacialis</name>
    <name type="common">Dinoflagellate</name>
    <dbReference type="NCBI Taxonomy" id="89957"/>
    <lineage>
        <taxon>Eukaryota</taxon>
        <taxon>Sar</taxon>
        <taxon>Alveolata</taxon>
        <taxon>Dinophyceae</taxon>
        <taxon>Suessiales</taxon>
        <taxon>Suessiaceae</taxon>
        <taxon>Polarella</taxon>
    </lineage>
</organism>
<feature type="non-terminal residue" evidence="2">
    <location>
        <position position="266"/>
    </location>
</feature>
<evidence type="ECO:0000313" key="3">
    <source>
        <dbReference type="Proteomes" id="UP000654075"/>
    </source>
</evidence>
<feature type="domain" description="EF-hand" evidence="1">
    <location>
        <begin position="25"/>
        <end position="60"/>
    </location>
</feature>
<dbReference type="AlphaFoldDB" id="A0A813EXP9"/>
<protein>
    <recommendedName>
        <fullName evidence="1">EF-hand domain-containing protein</fullName>
    </recommendedName>
</protein>
<dbReference type="PROSITE" id="PS50222">
    <property type="entry name" value="EF_HAND_2"/>
    <property type="match status" value="1"/>
</dbReference>
<dbReference type="GO" id="GO:0005509">
    <property type="term" value="F:calcium ion binding"/>
    <property type="evidence" value="ECO:0007669"/>
    <property type="project" value="InterPro"/>
</dbReference>
<proteinExistence type="predicted"/>
<dbReference type="InterPro" id="IPR011992">
    <property type="entry name" value="EF-hand-dom_pair"/>
</dbReference>
<name>A0A813EXP9_POLGL</name>
<dbReference type="EMBL" id="CAJNNV010017986">
    <property type="protein sequence ID" value="CAE8605554.1"/>
    <property type="molecule type" value="Genomic_DNA"/>
</dbReference>
<evidence type="ECO:0000313" key="2">
    <source>
        <dbReference type="EMBL" id="CAE8605554.1"/>
    </source>
</evidence>
<reference evidence="2" key="1">
    <citation type="submission" date="2021-02" db="EMBL/GenBank/DDBJ databases">
        <authorList>
            <person name="Dougan E. K."/>
            <person name="Rhodes N."/>
            <person name="Thang M."/>
            <person name="Chan C."/>
        </authorList>
    </citation>
    <scope>NUCLEOTIDE SEQUENCE</scope>
</reference>
<gene>
    <name evidence="2" type="ORF">PGLA1383_LOCUS23666</name>
</gene>
<dbReference type="Gene3D" id="1.10.238.10">
    <property type="entry name" value="EF-hand"/>
    <property type="match status" value="1"/>
</dbReference>
<comment type="caution">
    <text evidence="2">The sequence shown here is derived from an EMBL/GenBank/DDBJ whole genome shotgun (WGS) entry which is preliminary data.</text>
</comment>
<evidence type="ECO:0000259" key="1">
    <source>
        <dbReference type="PROSITE" id="PS50222"/>
    </source>
</evidence>
<keyword evidence="3" id="KW-1185">Reference proteome</keyword>
<dbReference type="Proteomes" id="UP000654075">
    <property type="component" value="Unassembled WGS sequence"/>
</dbReference>
<sequence>MDRIQAFNLQQQRSSKEKTLEELRTGNSRWAVAFDMSDEDSDGLISLDDAVKAFKRIIGGASMEVPAFKIKETFTELDALGRGKVDFRKFHQLTSDVSHYMSEFPRWKEDDAEAADREERRLAAQARQRRESGADVFGMLGIQKSKDSLEAEARKEQALGRALENAKEKLKSAGASIISQAPTVIRRSCQVKRTATIQETSSVSNRILGLQACAGGGTSPNVSPSSSSTSGAFSVGSLRFELGSQHRAAFEQAAQVAGRSIVRRAT</sequence>